<organism evidence="1 2">
    <name type="scientific">Blattamonas nauphoetae</name>
    <dbReference type="NCBI Taxonomy" id="2049346"/>
    <lineage>
        <taxon>Eukaryota</taxon>
        <taxon>Metamonada</taxon>
        <taxon>Preaxostyla</taxon>
        <taxon>Oxymonadida</taxon>
        <taxon>Blattamonas</taxon>
    </lineage>
</organism>
<evidence type="ECO:0000313" key="2">
    <source>
        <dbReference type="Proteomes" id="UP001281761"/>
    </source>
</evidence>
<dbReference type="SUPFAM" id="SSF48371">
    <property type="entry name" value="ARM repeat"/>
    <property type="match status" value="1"/>
</dbReference>
<protein>
    <submittedName>
        <fullName evidence="1">Uncharacterized protein</fullName>
    </submittedName>
</protein>
<dbReference type="EMBL" id="JARBJD010000064">
    <property type="protein sequence ID" value="KAK2955645.1"/>
    <property type="molecule type" value="Genomic_DNA"/>
</dbReference>
<evidence type="ECO:0000313" key="1">
    <source>
        <dbReference type="EMBL" id="KAK2955645.1"/>
    </source>
</evidence>
<accession>A0ABQ9XVZ2</accession>
<sequence length="601" mass="67737">MWIVVLTYGFVKFLESNQLVDTTVRLTDDDGAVPSPRFQNFAKLLEPEIDKLRKHFDPDLFEEARRITLWKELLQKVADRKEVLNDKSFLKATFFKPSLLSLQTKFQQLVSSLDESPGSSSSSLLLSLSAPNSSLRAHLNTSLQSLNSSFQNKQEYLQLLTIIHSLLSSPLSSISTSRTVHPEPIAVEALLFNHSENIDPTETFHSSLFDEADHEILTRSLTRCSSVCDLVGADQCILDIPKFFDRLVSVLGSSNSHVRAAALKIFDRLEEKPCVVTLLPRLWNRLHSSFRDGRPEEQYALLRISMTWIYKVIFGASLPPFAWALRHSITKHEQAKVTDLILSFEQRQHTLTRISSELEHLFNHNRCDDSVPLLIAFSLLLSFLTKCDFPPIGTSFLTAHPDELEFKFPHSLHNTSLCGFHALCRRGVHIDLFESEFTPSISFSITLHHSSSASSFPFCGWSQNTTTWSNLCHLPSLAGAQRGVLQTLSSHSGIPSLVAPLTSESFQKRLTSILSKVRFVNDRIRLLSLFVRYVASDHSSNTIERISVKSLTKPFLCPYPAIVSTVLEFFRRFVSVSSDAVRIKLVKLKEYTSNATGTVAL</sequence>
<reference evidence="1 2" key="1">
    <citation type="journal article" date="2022" name="bioRxiv">
        <title>Genomics of Preaxostyla Flagellates Illuminates Evolutionary Transitions and the Path Towards Mitochondrial Loss.</title>
        <authorList>
            <person name="Novak L.V.F."/>
            <person name="Treitli S.C."/>
            <person name="Pyrih J."/>
            <person name="Halakuc P."/>
            <person name="Pipaliya S.V."/>
            <person name="Vacek V."/>
            <person name="Brzon O."/>
            <person name="Soukal P."/>
            <person name="Eme L."/>
            <person name="Dacks J.B."/>
            <person name="Karnkowska A."/>
            <person name="Elias M."/>
            <person name="Hampl V."/>
        </authorList>
    </citation>
    <scope>NUCLEOTIDE SEQUENCE [LARGE SCALE GENOMIC DNA]</scope>
    <source>
        <strain evidence="1">NAU3</strain>
        <tissue evidence="1">Gut</tissue>
    </source>
</reference>
<gene>
    <name evidence="1" type="ORF">BLNAU_9335</name>
</gene>
<dbReference type="InterPro" id="IPR016024">
    <property type="entry name" value="ARM-type_fold"/>
</dbReference>
<comment type="caution">
    <text evidence="1">The sequence shown here is derived from an EMBL/GenBank/DDBJ whole genome shotgun (WGS) entry which is preliminary data.</text>
</comment>
<proteinExistence type="predicted"/>
<name>A0ABQ9XVZ2_9EUKA</name>
<dbReference type="Proteomes" id="UP001281761">
    <property type="component" value="Unassembled WGS sequence"/>
</dbReference>
<keyword evidence="2" id="KW-1185">Reference proteome</keyword>